<sequence>MATMTATQERVNKETLKIFGMAWYVFAAVAGIALLAMFGGYLPNNTVGAFAILYTLGIILGWIGDRIPIWNTYIGGGSILAFLGSAFLVYKGIIPEATIETVQIFMDTTDFLDLFIAVLITGSILSVNRKLLLKAFAGYLPAILAGIVGAIVLGIAGGMLVGVSPSDIATKYVLPIMGGGTGAGAIPMADIYAKATGNDPAQWLSFGLSILTIANIIAIMSAGVLNKIGELKFGKKLTGNGELIRNAEDLSKLEDKEEVKVTQRDIACGLILACAFYVAGNILSKVIVIPQFEVFGSVVKLDIHRFAWMVLLVAAANVTGVIPAELRVGANKLQGYFSKQFLLVIMCGVGIALTDLGELIAAFTFGNVLIAAFIVFGAIIGSGLVGWLVGFYPIETAITAGLCMANRGGSGDLAVLGAAKRMELISFAQISSRLGGGLMLIIASVVFGIFA</sequence>
<organism evidence="3 4">
    <name type="scientific">Terrisporobacter muris</name>
    <dbReference type="NCBI Taxonomy" id="2963284"/>
    <lineage>
        <taxon>Bacteria</taxon>
        <taxon>Bacillati</taxon>
        <taxon>Bacillota</taxon>
        <taxon>Clostridia</taxon>
        <taxon>Peptostreptococcales</taxon>
        <taxon>Peptostreptococcaceae</taxon>
        <taxon>Terrisporobacter</taxon>
    </lineage>
</organism>
<dbReference type="RefSeq" id="WP_052232881.1">
    <property type="nucleotide sequence ID" value="NZ_JANKBY010000078.1"/>
</dbReference>
<evidence type="ECO:0000313" key="3">
    <source>
        <dbReference type="EMBL" id="MCR1822783.1"/>
    </source>
</evidence>
<dbReference type="GO" id="GO:0015293">
    <property type="term" value="F:symporter activity"/>
    <property type="evidence" value="ECO:0007669"/>
    <property type="project" value="UniProtKB-UniRule"/>
</dbReference>
<dbReference type="PANTHER" id="PTHR40033:SF1">
    <property type="entry name" value="CITRATE-SODIUM SYMPORTER"/>
    <property type="match status" value="1"/>
</dbReference>
<dbReference type="Pfam" id="PF03390">
    <property type="entry name" value="2HCT"/>
    <property type="match status" value="1"/>
</dbReference>
<dbReference type="GO" id="GO:0005886">
    <property type="term" value="C:plasma membrane"/>
    <property type="evidence" value="ECO:0007669"/>
    <property type="project" value="UniProtKB-UniRule"/>
</dbReference>
<gene>
    <name evidence="3" type="ORF">NSA58_08285</name>
</gene>
<feature type="transmembrane region" description="Helical" evidence="2">
    <location>
        <begin position="70"/>
        <end position="90"/>
    </location>
</feature>
<accession>A0A9X2M9P7</accession>
<feature type="transmembrane region" description="Helical" evidence="2">
    <location>
        <begin position="369"/>
        <end position="394"/>
    </location>
</feature>
<dbReference type="InterPro" id="IPR004679">
    <property type="entry name" value="2-OHcarboxylate_transport"/>
</dbReference>
<proteinExistence type="inferred from homology"/>
<feature type="transmembrane region" description="Helical" evidence="2">
    <location>
        <begin position="203"/>
        <end position="225"/>
    </location>
</feature>
<keyword evidence="1 2" id="KW-0472">Membrane</keyword>
<evidence type="ECO:0000256" key="2">
    <source>
        <dbReference type="SAM" id="Phobius"/>
    </source>
</evidence>
<feature type="transmembrane region" description="Helical" evidence="2">
    <location>
        <begin position="21"/>
        <end position="41"/>
    </location>
</feature>
<dbReference type="GO" id="GO:0008514">
    <property type="term" value="F:organic anion transmembrane transporter activity"/>
    <property type="evidence" value="ECO:0007669"/>
    <property type="project" value="InterPro"/>
</dbReference>
<keyword evidence="1" id="KW-0813">Transport</keyword>
<dbReference type="EMBL" id="JANKBY010000078">
    <property type="protein sequence ID" value="MCR1822783.1"/>
    <property type="molecule type" value="Genomic_DNA"/>
</dbReference>
<feature type="transmembrane region" description="Helical" evidence="2">
    <location>
        <begin position="430"/>
        <end position="450"/>
    </location>
</feature>
<name>A0A9X2M9P7_9FIRM</name>
<keyword evidence="2" id="KW-1133">Transmembrane helix</keyword>
<feature type="transmembrane region" description="Helical" evidence="2">
    <location>
        <begin position="110"/>
        <end position="127"/>
    </location>
</feature>
<comment type="similarity">
    <text evidence="1">Belongs to the 2-hydroxycarboxylate transporter (2-HCT) (TC 2.A.24) family.</text>
</comment>
<feature type="transmembrane region" description="Helical" evidence="2">
    <location>
        <begin position="308"/>
        <end position="329"/>
    </location>
</feature>
<feature type="transmembrane region" description="Helical" evidence="2">
    <location>
        <begin position="266"/>
        <end position="288"/>
    </location>
</feature>
<keyword evidence="1" id="KW-0769">Symport</keyword>
<feature type="transmembrane region" description="Helical" evidence="2">
    <location>
        <begin position="139"/>
        <end position="163"/>
    </location>
</feature>
<reference evidence="3" key="1">
    <citation type="submission" date="2022-07" db="EMBL/GenBank/DDBJ databases">
        <title>Enhanced cultured diversity of the mouse gut microbiota enables custom-made synthetic communities.</title>
        <authorList>
            <person name="Afrizal A."/>
        </authorList>
    </citation>
    <scope>NUCLEOTIDE SEQUENCE</scope>
    <source>
        <strain evidence="3">DSM 29186</strain>
    </source>
</reference>
<protein>
    <submittedName>
        <fullName evidence="3">2-hydroxycarboxylate transporter family protein</fullName>
    </submittedName>
</protein>
<evidence type="ECO:0000313" key="4">
    <source>
        <dbReference type="Proteomes" id="UP001140817"/>
    </source>
</evidence>
<dbReference type="Proteomes" id="UP001140817">
    <property type="component" value="Unassembled WGS sequence"/>
</dbReference>
<keyword evidence="2" id="KW-0812">Transmembrane</keyword>
<feature type="transmembrane region" description="Helical" evidence="2">
    <location>
        <begin position="341"/>
        <end position="363"/>
    </location>
</feature>
<dbReference type="PANTHER" id="PTHR40033">
    <property type="entry name" value="NA(+)-MALATE SYMPORTER"/>
    <property type="match status" value="1"/>
</dbReference>
<feature type="transmembrane region" description="Helical" evidence="2">
    <location>
        <begin position="47"/>
        <end position="63"/>
    </location>
</feature>
<evidence type="ECO:0000256" key="1">
    <source>
        <dbReference type="PIRNR" id="PIRNR005348"/>
    </source>
</evidence>
<dbReference type="PIRSF" id="PIRSF005348">
    <property type="entry name" value="YxkH"/>
    <property type="match status" value="1"/>
</dbReference>
<keyword evidence="4" id="KW-1185">Reference proteome</keyword>
<dbReference type="AlphaFoldDB" id="A0A9X2M9P7"/>
<comment type="caution">
    <text evidence="3">The sequence shown here is derived from an EMBL/GenBank/DDBJ whole genome shotgun (WGS) entry which is preliminary data.</text>
</comment>